<dbReference type="RefSeq" id="WP_382343601.1">
    <property type="nucleotide sequence ID" value="NZ_JBHSAB010000023.1"/>
</dbReference>
<accession>A0ABV8CGH9</accession>
<dbReference type="Proteomes" id="UP001595758">
    <property type="component" value="Unassembled WGS sequence"/>
</dbReference>
<sequence length="68" mass="7580">HILCNILLFHFHPDGLLKNSGIKVCHARAGGHPSFMLAPYLASGMDPRLRGDDTFSYLGSMTDFFCMH</sequence>
<proteinExistence type="predicted"/>
<feature type="non-terminal residue" evidence="1">
    <location>
        <position position="1"/>
    </location>
</feature>
<reference evidence="2" key="1">
    <citation type="journal article" date="2019" name="Int. J. Syst. Evol. Microbiol.">
        <title>The Global Catalogue of Microorganisms (GCM) 10K type strain sequencing project: providing services to taxonomists for standard genome sequencing and annotation.</title>
        <authorList>
            <consortium name="The Broad Institute Genomics Platform"/>
            <consortium name="The Broad Institute Genome Sequencing Center for Infectious Disease"/>
            <person name="Wu L."/>
            <person name="Ma J."/>
        </authorList>
    </citation>
    <scope>NUCLEOTIDE SEQUENCE [LARGE SCALE GENOMIC DNA]</scope>
    <source>
        <strain evidence="2">CCUG 59858</strain>
    </source>
</reference>
<name>A0ABV8CGH9_9GAMM</name>
<organism evidence="1 2">
    <name type="scientific">Legionella dresdenensis</name>
    <dbReference type="NCBI Taxonomy" id="450200"/>
    <lineage>
        <taxon>Bacteria</taxon>
        <taxon>Pseudomonadati</taxon>
        <taxon>Pseudomonadota</taxon>
        <taxon>Gammaproteobacteria</taxon>
        <taxon>Legionellales</taxon>
        <taxon>Legionellaceae</taxon>
        <taxon>Legionella</taxon>
    </lineage>
</organism>
<evidence type="ECO:0000313" key="1">
    <source>
        <dbReference type="EMBL" id="MFC3909409.1"/>
    </source>
</evidence>
<keyword evidence="2" id="KW-1185">Reference proteome</keyword>
<comment type="caution">
    <text evidence="1">The sequence shown here is derived from an EMBL/GenBank/DDBJ whole genome shotgun (WGS) entry which is preliminary data.</text>
</comment>
<gene>
    <name evidence="1" type="ORF">ACFORL_10030</name>
</gene>
<protein>
    <submittedName>
        <fullName evidence="1">Uncharacterized protein</fullName>
    </submittedName>
</protein>
<evidence type="ECO:0000313" key="2">
    <source>
        <dbReference type="Proteomes" id="UP001595758"/>
    </source>
</evidence>
<dbReference type="EMBL" id="JBHSAB010000023">
    <property type="protein sequence ID" value="MFC3909409.1"/>
    <property type="molecule type" value="Genomic_DNA"/>
</dbReference>